<organism evidence="1">
    <name type="scientific">marine sediment metagenome</name>
    <dbReference type="NCBI Taxonomy" id="412755"/>
    <lineage>
        <taxon>unclassified sequences</taxon>
        <taxon>metagenomes</taxon>
        <taxon>ecological metagenomes</taxon>
    </lineage>
</organism>
<proteinExistence type="predicted"/>
<dbReference type="AlphaFoldDB" id="X1L0N2"/>
<comment type="caution">
    <text evidence="1">The sequence shown here is derived from an EMBL/GenBank/DDBJ whole genome shotgun (WGS) entry which is preliminary data.</text>
</comment>
<name>X1L0N2_9ZZZZ</name>
<reference evidence="1" key="1">
    <citation type="journal article" date="2014" name="Front. Microbiol.">
        <title>High frequency of phylogenetically diverse reductive dehalogenase-homologous genes in deep subseafloor sedimentary metagenomes.</title>
        <authorList>
            <person name="Kawai M."/>
            <person name="Futagami T."/>
            <person name="Toyoda A."/>
            <person name="Takaki Y."/>
            <person name="Nishi S."/>
            <person name="Hori S."/>
            <person name="Arai W."/>
            <person name="Tsubouchi T."/>
            <person name="Morono Y."/>
            <person name="Uchiyama I."/>
            <person name="Ito T."/>
            <person name="Fujiyama A."/>
            <person name="Inagaki F."/>
            <person name="Takami H."/>
        </authorList>
    </citation>
    <scope>NUCLEOTIDE SEQUENCE</scope>
    <source>
        <strain evidence="1">Expedition CK06-06</strain>
    </source>
</reference>
<evidence type="ECO:0000313" key="1">
    <source>
        <dbReference type="EMBL" id="GAI12508.1"/>
    </source>
</evidence>
<accession>X1L0N2</accession>
<protein>
    <submittedName>
        <fullName evidence="1">Uncharacterized protein</fullName>
    </submittedName>
</protein>
<sequence length="56" mass="6140">MLIKLSPSESNLGFKISGSEASTLEVQANPDLAKVVLPQKVSARKLLTRQEVFRDV</sequence>
<dbReference type="EMBL" id="BARV01007770">
    <property type="protein sequence ID" value="GAI12508.1"/>
    <property type="molecule type" value="Genomic_DNA"/>
</dbReference>
<gene>
    <name evidence="1" type="ORF">S06H3_15768</name>
</gene>